<sequence>MQPLKLIQTLTSQINALLEPLPVIEQPLHNDLQTRRKLHSDLASYWSELNTQGLNRKQSLIALRQIYLLAEIDLRITDDTLSADQAAPLRTCIEQPRAWQRQQIAAAHRPQVYRPLLVNLQPNWRSCLPGVMVIVAGTPEGALLDADSETGEALLCCLSQGIEVFPSLKALHDELCERLDDPLLSSTLLHLYADPQSAEQARLAERLRYEWYADDPIEAQVQQLIDTQRQRLNLPSLWSDDQPSSTTTRHAQVMAALRLEDDLDSKATLNTRYSRLLEKHMPAWLREADTQSLSHIMQTMQELVVASERAAAPGIPTQAQFIQQNDLRTWTRARLQERLLNDFGLQLLPQDITVSITRARQVGPQPYPFNPSLFVTWQGLKQVGNETIEMVTERLPLDDLALVNLAWFNYDYWLTARVSHTEARTLPPELTPAYVKTLVRSLNAGGRYADFLYTQLVDSRTGRWRLLAHTRINRARMRAEAVKARYAGHFAEHRAERGYRWATAVLDQPHNALRPPVDGHTVVVRQLLIQGHTVQGVLLINTEQGSVPSFLMYTPDAPDRRNWREFSSTRQLLRTLRDKPALRQYLAARLPQVEESELQRLLLKGGLGSSLRLPAINDDLFFALYMAEVRAQLAAVDTSSRTTREVNVQSVIDLSWGLLDLISLVLPAKALMALSIGRMILDICDGIQAHQRGDMEGVLRHLYNTISHATDAGGSFFATSVLRRALRGLPKQPPLPLPARYQVNVDTSSLRYRIDGVHDIGVYEQVSAFGGLSLYFVRDNHGSHYKVSFDGERWRVIDPEQPDAYLQQPIKRLRSGEWVIDSPVLWYDGLPDLAALCHDCLLTPARAGTPLSSAAGLHADGPQLYLQTRSGQLGLRKHLLADQYHLLIPPAEQTGVKPWAVLRWQADEWRIRVRQSGRSSDWLALPEAYSASRGNS</sequence>
<organism evidence="2 3">
    <name type="scientific">Pseudomonas putida</name>
    <name type="common">Arthrobacter siderocapsulatus</name>
    <dbReference type="NCBI Taxonomy" id="303"/>
    <lineage>
        <taxon>Bacteria</taxon>
        <taxon>Pseudomonadati</taxon>
        <taxon>Pseudomonadota</taxon>
        <taxon>Gammaproteobacteria</taxon>
        <taxon>Pseudomonadales</taxon>
        <taxon>Pseudomonadaceae</taxon>
        <taxon>Pseudomonas</taxon>
    </lineage>
</organism>
<protein>
    <recommendedName>
        <fullName evidence="1">Dermonecrotic toxin N-terminal domain-containing protein</fullName>
    </recommendedName>
</protein>
<dbReference type="RefSeq" id="WP_103435233.1">
    <property type="nucleotide sequence ID" value="NZ_MIND01000018.1"/>
</dbReference>
<dbReference type="AlphaFoldDB" id="A0A2S3W6T1"/>
<dbReference type="InterPro" id="IPR046673">
    <property type="entry name" value="ToxA_N"/>
</dbReference>
<reference evidence="2 3" key="1">
    <citation type="submission" date="2016-08" db="EMBL/GenBank/DDBJ databases">
        <authorList>
            <person name="Seilhamer J.J."/>
        </authorList>
    </citation>
    <scope>NUCLEOTIDE SEQUENCE [LARGE SCALE GENOMIC DNA]</scope>
    <source>
        <strain evidence="2 3">KT-27</strain>
    </source>
</reference>
<proteinExistence type="predicted"/>
<reference evidence="2 3" key="2">
    <citation type="submission" date="2018-03" db="EMBL/GenBank/DDBJ databases">
        <title>Draft genome of Pseudomonas putida strain KT-27.</title>
        <authorList>
            <person name="Yoshizawa S."/>
            <person name="Khan N.H."/>
            <person name="Nishimura M."/>
            <person name="Chiura H.X."/>
            <person name="Ogura Y."/>
            <person name="Hayashi T."/>
            <person name="Kogure K."/>
        </authorList>
    </citation>
    <scope>NUCLEOTIDE SEQUENCE [LARGE SCALE GENOMIC DNA]</scope>
    <source>
        <strain evidence="2 3">KT-27</strain>
    </source>
</reference>
<dbReference type="EMBL" id="MIND01000018">
    <property type="protein sequence ID" value="POF86664.1"/>
    <property type="molecule type" value="Genomic_DNA"/>
</dbReference>
<evidence type="ECO:0000259" key="1">
    <source>
        <dbReference type="Pfam" id="PF20178"/>
    </source>
</evidence>
<comment type="caution">
    <text evidence="2">The sequence shown here is derived from an EMBL/GenBank/DDBJ whole genome shotgun (WGS) entry which is preliminary data.</text>
</comment>
<accession>A0A2S3W6T1</accession>
<gene>
    <name evidence="2" type="ORF">BGP80_01375</name>
</gene>
<evidence type="ECO:0000313" key="3">
    <source>
        <dbReference type="Proteomes" id="UP000237194"/>
    </source>
</evidence>
<dbReference type="Pfam" id="PF20178">
    <property type="entry name" value="ToxA_N"/>
    <property type="match status" value="1"/>
</dbReference>
<feature type="domain" description="Dermonecrotic toxin N-terminal" evidence="1">
    <location>
        <begin position="326"/>
        <end position="592"/>
    </location>
</feature>
<name>A0A2S3W6T1_PSEPU</name>
<dbReference type="Proteomes" id="UP000237194">
    <property type="component" value="Unassembled WGS sequence"/>
</dbReference>
<evidence type="ECO:0000313" key="2">
    <source>
        <dbReference type="EMBL" id="POF86664.1"/>
    </source>
</evidence>